<accession>A0AAD4I5M4</accession>
<dbReference type="PROSITE" id="PS50097">
    <property type="entry name" value="BTB"/>
    <property type="match status" value="1"/>
</dbReference>
<dbReference type="CDD" id="cd18186">
    <property type="entry name" value="BTB_POZ_ZBTB_KLHL-like"/>
    <property type="match status" value="1"/>
</dbReference>
<reference evidence="2" key="1">
    <citation type="submission" date="2021-07" db="EMBL/GenBank/DDBJ databases">
        <title>Genome Resource of American Ginseng Black Spot Pathogen Alternaria panax.</title>
        <authorList>
            <person name="Qiu C."/>
            <person name="Wang W."/>
            <person name="Liu Z."/>
        </authorList>
    </citation>
    <scope>NUCLEOTIDE SEQUENCE</scope>
    <source>
        <strain evidence="2">BNCC115425</strain>
    </source>
</reference>
<dbReference type="AlphaFoldDB" id="A0AAD4I5M4"/>
<sequence>MSQVAVLTSLASALHSEAYSDLVITCGGEIFKVHKVIICERAEFFARAVRFSGKETGSGTIDLPEDEPSIIKLLIHYLYFGEYEPRLPEDDDRKGLCDVVSKTISENMELVEVPEVKVLMTAFNGLALGILKQKIKEHGWRKKE</sequence>
<evidence type="ECO:0000259" key="1">
    <source>
        <dbReference type="PROSITE" id="PS50097"/>
    </source>
</evidence>
<keyword evidence="3" id="KW-1185">Reference proteome</keyword>
<gene>
    <name evidence="2" type="ORF">G6011_02793</name>
</gene>
<feature type="domain" description="BTB" evidence="1">
    <location>
        <begin position="20"/>
        <end position="87"/>
    </location>
</feature>
<dbReference type="Pfam" id="PF00651">
    <property type="entry name" value="BTB"/>
    <property type="match status" value="1"/>
</dbReference>
<dbReference type="InterPro" id="IPR011333">
    <property type="entry name" value="SKP1/BTB/POZ_sf"/>
</dbReference>
<protein>
    <recommendedName>
        <fullName evidence="1">BTB domain-containing protein</fullName>
    </recommendedName>
</protein>
<dbReference type="Gene3D" id="3.30.710.10">
    <property type="entry name" value="Potassium Channel Kv1.1, Chain A"/>
    <property type="match status" value="1"/>
</dbReference>
<dbReference type="Proteomes" id="UP001199106">
    <property type="component" value="Unassembled WGS sequence"/>
</dbReference>
<dbReference type="SUPFAM" id="SSF54695">
    <property type="entry name" value="POZ domain"/>
    <property type="match status" value="1"/>
</dbReference>
<dbReference type="EMBL" id="JAANER010000009">
    <property type="protein sequence ID" value="KAG9186237.1"/>
    <property type="molecule type" value="Genomic_DNA"/>
</dbReference>
<dbReference type="PANTHER" id="PTHR47843">
    <property type="entry name" value="BTB DOMAIN-CONTAINING PROTEIN-RELATED"/>
    <property type="match status" value="1"/>
</dbReference>
<proteinExistence type="predicted"/>
<organism evidence="2 3">
    <name type="scientific">Alternaria panax</name>
    <dbReference type="NCBI Taxonomy" id="48097"/>
    <lineage>
        <taxon>Eukaryota</taxon>
        <taxon>Fungi</taxon>
        <taxon>Dikarya</taxon>
        <taxon>Ascomycota</taxon>
        <taxon>Pezizomycotina</taxon>
        <taxon>Dothideomycetes</taxon>
        <taxon>Pleosporomycetidae</taxon>
        <taxon>Pleosporales</taxon>
        <taxon>Pleosporineae</taxon>
        <taxon>Pleosporaceae</taxon>
        <taxon>Alternaria</taxon>
        <taxon>Alternaria sect. Panax</taxon>
    </lineage>
</organism>
<dbReference type="PANTHER" id="PTHR47843:SF5">
    <property type="entry name" value="BTB_POZ DOMAIN PROTEIN"/>
    <property type="match status" value="1"/>
</dbReference>
<comment type="caution">
    <text evidence="2">The sequence shown here is derived from an EMBL/GenBank/DDBJ whole genome shotgun (WGS) entry which is preliminary data.</text>
</comment>
<evidence type="ECO:0000313" key="2">
    <source>
        <dbReference type="EMBL" id="KAG9186237.1"/>
    </source>
</evidence>
<dbReference type="InterPro" id="IPR000210">
    <property type="entry name" value="BTB/POZ_dom"/>
</dbReference>
<name>A0AAD4I5M4_9PLEO</name>
<evidence type="ECO:0000313" key="3">
    <source>
        <dbReference type="Proteomes" id="UP001199106"/>
    </source>
</evidence>